<dbReference type="Pfam" id="PF11255">
    <property type="entry name" value="DUF3054"/>
    <property type="match status" value="1"/>
</dbReference>
<dbReference type="InterPro" id="IPR021414">
    <property type="entry name" value="DUF3054"/>
</dbReference>
<feature type="transmembrane region" description="Helical" evidence="1">
    <location>
        <begin position="44"/>
        <end position="64"/>
    </location>
</feature>
<dbReference type="RefSeq" id="WP_141849547.1">
    <property type="nucleotide sequence ID" value="NZ_BAAAPR010000015.1"/>
</dbReference>
<dbReference type="EMBL" id="VFMN01000001">
    <property type="protein sequence ID" value="TQJ10307.1"/>
    <property type="molecule type" value="Genomic_DNA"/>
</dbReference>
<gene>
    <name evidence="2" type="ORF">FB458_3427</name>
</gene>
<feature type="transmembrane region" description="Helical" evidence="1">
    <location>
        <begin position="101"/>
        <end position="122"/>
    </location>
</feature>
<keyword evidence="1" id="KW-0812">Transmembrane</keyword>
<feature type="transmembrane region" description="Helical" evidence="1">
    <location>
        <begin position="12"/>
        <end position="32"/>
    </location>
</feature>
<keyword evidence="1" id="KW-0472">Membrane</keyword>
<keyword evidence="3" id="KW-1185">Reference proteome</keyword>
<proteinExistence type="predicted"/>
<dbReference type="Proteomes" id="UP000317893">
    <property type="component" value="Unassembled WGS sequence"/>
</dbReference>
<protein>
    <submittedName>
        <fullName evidence="2">DUF3054 family protein</fullName>
    </submittedName>
</protein>
<reference evidence="2 3" key="1">
    <citation type="submission" date="2019-06" db="EMBL/GenBank/DDBJ databases">
        <title>Sequencing the genomes of 1000 actinobacteria strains.</title>
        <authorList>
            <person name="Klenk H.-P."/>
        </authorList>
    </citation>
    <scope>NUCLEOTIDE SEQUENCE [LARGE SCALE GENOMIC DNA]</scope>
    <source>
        <strain evidence="2 3">DSM 18607</strain>
    </source>
</reference>
<evidence type="ECO:0000313" key="2">
    <source>
        <dbReference type="EMBL" id="TQJ10307.1"/>
    </source>
</evidence>
<name>A0A542E4Q6_9MICO</name>
<feature type="transmembrane region" description="Helical" evidence="1">
    <location>
        <begin position="76"/>
        <end position="95"/>
    </location>
</feature>
<evidence type="ECO:0000256" key="1">
    <source>
        <dbReference type="SAM" id="Phobius"/>
    </source>
</evidence>
<evidence type="ECO:0000313" key="3">
    <source>
        <dbReference type="Proteomes" id="UP000317893"/>
    </source>
</evidence>
<sequence>MSLVDRTRTRRTTPVAVAALLDVVVVLVFAAVGRASHGEQDAVTGVLAVAWPFLAGAAVGWAVARLRGRWPLDVRCDGVLVWASTLVLGMLLRVVSGAGTAPSFVVVAGLFLALTLLGWRLLAPVVTSRRP</sequence>
<keyword evidence="1" id="KW-1133">Transmembrane helix</keyword>
<accession>A0A542E4Q6</accession>
<comment type="caution">
    <text evidence="2">The sequence shown here is derived from an EMBL/GenBank/DDBJ whole genome shotgun (WGS) entry which is preliminary data.</text>
</comment>
<dbReference type="OrthoDB" id="3698172at2"/>
<dbReference type="AlphaFoldDB" id="A0A542E4Q6"/>
<organism evidence="2 3">
    <name type="scientific">Lapillicoccus jejuensis</name>
    <dbReference type="NCBI Taxonomy" id="402171"/>
    <lineage>
        <taxon>Bacteria</taxon>
        <taxon>Bacillati</taxon>
        <taxon>Actinomycetota</taxon>
        <taxon>Actinomycetes</taxon>
        <taxon>Micrococcales</taxon>
        <taxon>Intrasporangiaceae</taxon>
        <taxon>Lapillicoccus</taxon>
    </lineage>
</organism>